<keyword evidence="1" id="KW-0560">Oxidoreductase</keyword>
<dbReference type="InterPro" id="IPR000683">
    <property type="entry name" value="Gfo/Idh/MocA-like_OxRdtase_N"/>
</dbReference>
<dbReference type="GO" id="GO:0000166">
    <property type="term" value="F:nucleotide binding"/>
    <property type="evidence" value="ECO:0007669"/>
    <property type="project" value="InterPro"/>
</dbReference>
<evidence type="ECO:0000313" key="4">
    <source>
        <dbReference type="EMBL" id="RAW11480.1"/>
    </source>
</evidence>
<protein>
    <submittedName>
        <fullName evidence="4">Gfo/Idh/MocA family oxidoreductase</fullName>
    </submittedName>
</protein>
<evidence type="ECO:0000259" key="3">
    <source>
        <dbReference type="Pfam" id="PF22725"/>
    </source>
</evidence>
<reference evidence="4 5" key="1">
    <citation type="submission" date="2018-06" db="EMBL/GenBank/DDBJ databases">
        <title>Phytoactinopolyspora halophila sp. nov., a novel halophilic actinomycete isolated from a saline soil in China.</title>
        <authorList>
            <person name="Tang S.-K."/>
        </authorList>
    </citation>
    <scope>NUCLEOTIDE SEQUENCE [LARGE SCALE GENOMIC DNA]</scope>
    <source>
        <strain evidence="4 5">YIM 96934</strain>
    </source>
</reference>
<organism evidence="4 5">
    <name type="scientific">Phytoactinopolyspora halophila</name>
    <dbReference type="NCBI Taxonomy" id="1981511"/>
    <lineage>
        <taxon>Bacteria</taxon>
        <taxon>Bacillati</taxon>
        <taxon>Actinomycetota</taxon>
        <taxon>Actinomycetes</taxon>
        <taxon>Jiangellales</taxon>
        <taxon>Jiangellaceae</taxon>
        <taxon>Phytoactinopolyspora</taxon>
    </lineage>
</organism>
<dbReference type="InterPro" id="IPR055170">
    <property type="entry name" value="GFO_IDH_MocA-like_dom"/>
</dbReference>
<comment type="caution">
    <text evidence="4">The sequence shown here is derived from an EMBL/GenBank/DDBJ whole genome shotgun (WGS) entry which is preliminary data.</text>
</comment>
<name>A0A329QGS1_9ACTN</name>
<dbReference type="PANTHER" id="PTHR43818">
    <property type="entry name" value="BCDNA.GH03377"/>
    <property type="match status" value="1"/>
</dbReference>
<dbReference type="SUPFAM" id="SSF51735">
    <property type="entry name" value="NAD(P)-binding Rossmann-fold domains"/>
    <property type="match status" value="1"/>
</dbReference>
<accession>A0A329QGS1</accession>
<evidence type="ECO:0000256" key="1">
    <source>
        <dbReference type="ARBA" id="ARBA00023002"/>
    </source>
</evidence>
<dbReference type="Gene3D" id="3.40.50.720">
    <property type="entry name" value="NAD(P)-binding Rossmann-like Domain"/>
    <property type="match status" value="1"/>
</dbReference>
<sequence length="413" mass="44992">MSTASHDWRRSSKGLCERVVVMGLETAFPQAATSVALIGVQGFGRSYLRILHELENTGQIRFVAGSDLMPEASGELPGHASFHSDHREMLAEREPDVTIVATPPHTHFQIARDAIEAGSDVLLEKPPVVSIGQHLDLMELCRRRGRICQVGFQGLASAAIQRLLEVAAADRLGEITDISVTARWIRLDRYYERSAWAGRRERDGVVVADGVATNPLAHPVMNALRIAQAEDPHAQPVQLDVEAYRCRDIATDDTASIRLHMSNGKHVHVAVTLCAETLADPRVIVRGTTTDAVLADTATSVYVGGIREHVPAERGQPLHNLLSHRRDPARVTLLAPLGQTLAFTAFLEGMMNSGPPHRLAPEFLDERDEEGSRRVILRGIDAVIAEAGRRPALFSEVGTPWAVPPVSVPLATS</sequence>
<dbReference type="Pfam" id="PF01408">
    <property type="entry name" value="GFO_IDH_MocA"/>
    <property type="match status" value="1"/>
</dbReference>
<dbReference type="Pfam" id="PF22725">
    <property type="entry name" value="GFO_IDH_MocA_C3"/>
    <property type="match status" value="1"/>
</dbReference>
<dbReference type="GO" id="GO:0016491">
    <property type="term" value="F:oxidoreductase activity"/>
    <property type="evidence" value="ECO:0007669"/>
    <property type="project" value="UniProtKB-KW"/>
</dbReference>
<gene>
    <name evidence="4" type="ORF">DPM12_16765</name>
</gene>
<feature type="domain" description="GFO/IDH/MocA-like oxidoreductase" evidence="3">
    <location>
        <begin position="161"/>
        <end position="289"/>
    </location>
</feature>
<keyword evidence="5" id="KW-1185">Reference proteome</keyword>
<dbReference type="PANTHER" id="PTHR43818:SF11">
    <property type="entry name" value="BCDNA.GH03377"/>
    <property type="match status" value="1"/>
</dbReference>
<dbReference type="Gene3D" id="3.30.360.10">
    <property type="entry name" value="Dihydrodipicolinate Reductase, domain 2"/>
    <property type="match status" value="1"/>
</dbReference>
<evidence type="ECO:0000313" key="5">
    <source>
        <dbReference type="Proteomes" id="UP000250462"/>
    </source>
</evidence>
<dbReference type="EMBL" id="QMIG01000020">
    <property type="protein sequence ID" value="RAW11480.1"/>
    <property type="molecule type" value="Genomic_DNA"/>
</dbReference>
<evidence type="ECO:0000259" key="2">
    <source>
        <dbReference type="Pfam" id="PF01408"/>
    </source>
</evidence>
<feature type="domain" description="Gfo/Idh/MocA-like oxidoreductase N-terminal" evidence="2">
    <location>
        <begin position="34"/>
        <end position="152"/>
    </location>
</feature>
<dbReference type="InterPro" id="IPR050463">
    <property type="entry name" value="Gfo/Idh/MocA_oxidrdct_glycsds"/>
</dbReference>
<dbReference type="SUPFAM" id="SSF55347">
    <property type="entry name" value="Glyceraldehyde-3-phosphate dehydrogenase-like, C-terminal domain"/>
    <property type="match status" value="1"/>
</dbReference>
<dbReference type="Proteomes" id="UP000250462">
    <property type="component" value="Unassembled WGS sequence"/>
</dbReference>
<dbReference type="AlphaFoldDB" id="A0A329QGS1"/>
<dbReference type="InterPro" id="IPR036291">
    <property type="entry name" value="NAD(P)-bd_dom_sf"/>
</dbReference>
<proteinExistence type="predicted"/>